<evidence type="ECO:0000259" key="6">
    <source>
        <dbReference type="PROSITE" id="PS51094"/>
    </source>
</evidence>
<evidence type="ECO:0000256" key="4">
    <source>
        <dbReference type="ARBA" id="ARBA00022679"/>
    </source>
</evidence>
<keyword evidence="8" id="KW-1185">Reference proteome</keyword>
<evidence type="ECO:0000256" key="2">
    <source>
        <dbReference type="ARBA" id="ARBA00022553"/>
    </source>
</evidence>
<feature type="domain" description="PTS EIIA type-2" evidence="6">
    <location>
        <begin position="5"/>
        <end position="150"/>
    </location>
</feature>
<dbReference type="GO" id="GO:0016740">
    <property type="term" value="F:transferase activity"/>
    <property type="evidence" value="ECO:0007669"/>
    <property type="project" value="UniProtKB-KW"/>
</dbReference>
<dbReference type="Pfam" id="PF00359">
    <property type="entry name" value="PTS_EIIA_2"/>
    <property type="match status" value="1"/>
</dbReference>
<keyword evidence="1" id="KW-0813">Transport</keyword>
<dbReference type="EMBL" id="JAPQES010000001">
    <property type="protein sequence ID" value="MCY6369355.1"/>
    <property type="molecule type" value="Genomic_DNA"/>
</dbReference>
<reference evidence="7" key="1">
    <citation type="submission" date="2022-12" db="EMBL/GenBank/DDBJ databases">
        <authorList>
            <person name="Wang J."/>
        </authorList>
    </citation>
    <scope>NUCLEOTIDE SEQUENCE</scope>
    <source>
        <strain evidence="7">HY-42-06</strain>
    </source>
</reference>
<accession>A0ABT4CJX3</accession>
<evidence type="ECO:0000256" key="3">
    <source>
        <dbReference type="ARBA" id="ARBA00022597"/>
    </source>
</evidence>
<dbReference type="Proteomes" id="UP001079657">
    <property type="component" value="Unassembled WGS sequence"/>
</dbReference>
<dbReference type="CDD" id="cd00211">
    <property type="entry name" value="PTS_IIA_fru"/>
    <property type="match status" value="1"/>
</dbReference>
<dbReference type="RefSeq" id="WP_268047677.1">
    <property type="nucleotide sequence ID" value="NZ_JAPQES010000001.1"/>
</dbReference>
<keyword evidence="5" id="KW-0598">Phosphotransferase system</keyword>
<keyword evidence="4 7" id="KW-0808">Transferase</keyword>
<dbReference type="PANTHER" id="PTHR47738">
    <property type="entry name" value="PTS SYSTEM FRUCTOSE-LIKE EIIA COMPONENT-RELATED"/>
    <property type="match status" value="1"/>
</dbReference>
<sequence>MDITTMITTNTVELDVDLKSKEEALSYITEILEREKRITSKEETFKGYVDREEQCTTGIGFGLAIPHCKVESVVEPTIVYLTLKNPVDWQALDDKPVKIVIGLAVPKKDEGTLHLEILSSLASNLMEDEFKDSLFSMNSKNDLIKFLYNNL</sequence>
<dbReference type="SUPFAM" id="SSF55804">
    <property type="entry name" value="Phoshotransferase/anion transport protein"/>
    <property type="match status" value="1"/>
</dbReference>
<evidence type="ECO:0000256" key="1">
    <source>
        <dbReference type="ARBA" id="ARBA00022448"/>
    </source>
</evidence>
<dbReference type="Gene3D" id="3.40.930.10">
    <property type="entry name" value="Mannitol-specific EII, Chain A"/>
    <property type="match status" value="1"/>
</dbReference>
<keyword evidence="3" id="KW-0762">Sugar transport</keyword>
<organism evidence="7 8">
    <name type="scientific">Clostridium ganghwense</name>
    <dbReference type="NCBI Taxonomy" id="312089"/>
    <lineage>
        <taxon>Bacteria</taxon>
        <taxon>Bacillati</taxon>
        <taxon>Bacillota</taxon>
        <taxon>Clostridia</taxon>
        <taxon>Eubacteriales</taxon>
        <taxon>Clostridiaceae</taxon>
        <taxon>Clostridium</taxon>
    </lineage>
</organism>
<proteinExistence type="predicted"/>
<dbReference type="InterPro" id="IPR004715">
    <property type="entry name" value="PTS_IIA_fruc"/>
</dbReference>
<dbReference type="EC" id="2.7.1.202" evidence="7"/>
<dbReference type="NCBIfam" id="TIGR00848">
    <property type="entry name" value="fruA"/>
    <property type="match status" value="1"/>
</dbReference>
<evidence type="ECO:0000313" key="7">
    <source>
        <dbReference type="EMBL" id="MCY6369355.1"/>
    </source>
</evidence>
<gene>
    <name evidence="7" type="ORF">OXH55_01680</name>
</gene>
<comment type="caution">
    <text evidence="7">The sequence shown here is derived from an EMBL/GenBank/DDBJ whole genome shotgun (WGS) entry which is preliminary data.</text>
</comment>
<protein>
    <submittedName>
        <fullName evidence="7">Fructose PTS transporter subunit IIA</fullName>
        <ecNumber evidence="7">2.7.1.202</ecNumber>
    </submittedName>
</protein>
<name>A0ABT4CJX3_9CLOT</name>
<dbReference type="PANTHER" id="PTHR47738:SF2">
    <property type="entry name" value="PTS SYSTEM FRUCTOSE-LIKE EIIA COMPONENT"/>
    <property type="match status" value="1"/>
</dbReference>
<dbReference type="InterPro" id="IPR002178">
    <property type="entry name" value="PTS_EIIA_type-2_dom"/>
</dbReference>
<keyword evidence="2" id="KW-0597">Phosphoprotein</keyword>
<dbReference type="PROSITE" id="PS00372">
    <property type="entry name" value="PTS_EIIA_TYPE_2_HIS"/>
    <property type="match status" value="1"/>
</dbReference>
<dbReference type="InterPro" id="IPR051541">
    <property type="entry name" value="PTS_SugarTrans_NitroReg"/>
</dbReference>
<evidence type="ECO:0000313" key="8">
    <source>
        <dbReference type="Proteomes" id="UP001079657"/>
    </source>
</evidence>
<evidence type="ECO:0000256" key="5">
    <source>
        <dbReference type="ARBA" id="ARBA00022683"/>
    </source>
</evidence>
<dbReference type="InterPro" id="IPR016152">
    <property type="entry name" value="PTrfase/Anion_transptr"/>
</dbReference>
<dbReference type="PROSITE" id="PS51094">
    <property type="entry name" value="PTS_EIIA_TYPE_2"/>
    <property type="match status" value="1"/>
</dbReference>